<dbReference type="PANTHER" id="PTHR43463:SF1">
    <property type="entry name" value="NICOTINATE-NUCLEOTIDE--DIMETHYLBENZIMIDAZOLE PHOSPHORIBOSYLTRANSFERASE"/>
    <property type="match status" value="1"/>
</dbReference>
<evidence type="ECO:0000256" key="10">
    <source>
        <dbReference type="ARBA" id="ARBA00047340"/>
    </source>
</evidence>
<dbReference type="EC" id="2.4.2.21" evidence="4 11"/>
<evidence type="ECO:0000256" key="3">
    <source>
        <dbReference type="ARBA" id="ARBA00007110"/>
    </source>
</evidence>
<proteinExistence type="inferred from homology"/>
<gene>
    <name evidence="11" type="primary">cobT</name>
    <name evidence="12" type="ORF">SAMN05192532_10234</name>
</gene>
<evidence type="ECO:0000256" key="9">
    <source>
        <dbReference type="ARBA" id="ARBA00030686"/>
    </source>
</evidence>
<evidence type="ECO:0000313" key="13">
    <source>
        <dbReference type="Proteomes" id="UP000199516"/>
    </source>
</evidence>
<evidence type="ECO:0000256" key="1">
    <source>
        <dbReference type="ARBA" id="ARBA00002197"/>
    </source>
</evidence>
<dbReference type="InterPro" id="IPR003200">
    <property type="entry name" value="Nict_dMeBzImd_PRibTrfase"/>
</dbReference>
<protein>
    <recommendedName>
        <fullName evidence="5 11">Nicotinate-nucleotide--dimethylbenzimidazole phosphoribosyltransferase</fullName>
        <shortName evidence="11">NN:DBI PRT</shortName>
        <ecNumber evidence="4 11">2.4.2.21</ecNumber>
    </recommendedName>
    <alternativeName>
        <fullName evidence="9 11">N(1)-alpha-phosphoribosyltransferase</fullName>
    </alternativeName>
</protein>
<keyword evidence="8 11" id="KW-0808">Transferase</keyword>
<organism evidence="12 13">
    <name type="scientific">Alteribacillus iranensis</name>
    <dbReference type="NCBI Taxonomy" id="930128"/>
    <lineage>
        <taxon>Bacteria</taxon>
        <taxon>Bacillati</taxon>
        <taxon>Bacillota</taxon>
        <taxon>Bacilli</taxon>
        <taxon>Bacillales</taxon>
        <taxon>Bacillaceae</taxon>
        <taxon>Alteribacillus</taxon>
    </lineage>
</organism>
<dbReference type="Gene3D" id="1.10.1610.10">
    <property type="match status" value="1"/>
</dbReference>
<sequence>MTTQNCLNVHIPSPDTNIKKQVATYIDHLTKPPGSLGRLETIATDLAAMTASPFPDVSPPGILVFAADHGIVDEGVSAFPQEITAKMAQNFLHRGAAINVFADQIDAHFRLVDIGMATEMNAEGMISRKVKHGTESFLHLDAMTKKEAMKALDAGYEEGKKMITDQGVKCLILGEMGIGNTTSSSAVIAALSKKPISEVTGMGTGLTKDRVQHKQHVITQALKNRKINRDDPLDVLAKVGGLEIAAMAGAMVAAASQRTPIILDGFISSTAALVAKALHPNSAEYMFVGHRSTEPGHDVALQLLTQKPLLELDMRLGEGTGAALSFPILKAACAMVKDMATFRDLENY</sequence>
<dbReference type="NCBIfam" id="TIGR03160">
    <property type="entry name" value="cobT_DBIPRT"/>
    <property type="match status" value="1"/>
</dbReference>
<dbReference type="EMBL" id="FONT01000002">
    <property type="protein sequence ID" value="SFE50074.1"/>
    <property type="molecule type" value="Genomic_DNA"/>
</dbReference>
<comment type="catalytic activity">
    <reaction evidence="10 11">
        <text>5,6-dimethylbenzimidazole + nicotinate beta-D-ribonucleotide = alpha-ribazole 5'-phosphate + nicotinate + H(+)</text>
        <dbReference type="Rhea" id="RHEA:11196"/>
        <dbReference type="ChEBI" id="CHEBI:15378"/>
        <dbReference type="ChEBI" id="CHEBI:15890"/>
        <dbReference type="ChEBI" id="CHEBI:32544"/>
        <dbReference type="ChEBI" id="CHEBI:57502"/>
        <dbReference type="ChEBI" id="CHEBI:57918"/>
        <dbReference type="EC" id="2.4.2.21"/>
    </reaction>
</comment>
<comment type="similarity">
    <text evidence="3 11">Belongs to the CobT family.</text>
</comment>
<dbReference type="InterPro" id="IPR017846">
    <property type="entry name" value="Nict_dMeBzImd_PRibTrfase_bact"/>
</dbReference>
<dbReference type="STRING" id="930128.SAMN05192532_10234"/>
<evidence type="ECO:0000313" key="12">
    <source>
        <dbReference type="EMBL" id="SFE50074.1"/>
    </source>
</evidence>
<dbReference type="Gene3D" id="3.40.50.10210">
    <property type="match status" value="1"/>
</dbReference>
<name>A0A1I2B1N6_9BACI</name>
<feature type="active site" description="Proton acceptor" evidence="11">
    <location>
        <position position="318"/>
    </location>
</feature>
<evidence type="ECO:0000256" key="2">
    <source>
        <dbReference type="ARBA" id="ARBA00005049"/>
    </source>
</evidence>
<dbReference type="HAMAP" id="MF_00230">
    <property type="entry name" value="CobT"/>
    <property type="match status" value="1"/>
</dbReference>
<dbReference type="Proteomes" id="UP000199516">
    <property type="component" value="Unassembled WGS sequence"/>
</dbReference>
<dbReference type="InterPro" id="IPR023195">
    <property type="entry name" value="Nict_dMeBzImd_PRibTrfase_N"/>
</dbReference>
<dbReference type="OrthoDB" id="9781491at2"/>
<dbReference type="CDD" id="cd02439">
    <property type="entry name" value="DMB-PRT_CobT"/>
    <property type="match status" value="1"/>
</dbReference>
<comment type="function">
    <text evidence="1 11">Catalyzes the synthesis of alpha-ribazole-5'-phosphate from nicotinate mononucleotide (NAMN) and 5,6-dimethylbenzimidazole (DMB).</text>
</comment>
<dbReference type="PANTHER" id="PTHR43463">
    <property type="entry name" value="NICOTINATE-NUCLEOTIDE--DIMETHYLBENZIMIDAZOLE PHOSPHORIBOSYLTRANSFERASE"/>
    <property type="match status" value="1"/>
</dbReference>
<dbReference type="Pfam" id="PF02277">
    <property type="entry name" value="DBI_PRT"/>
    <property type="match status" value="1"/>
</dbReference>
<evidence type="ECO:0000256" key="6">
    <source>
        <dbReference type="ARBA" id="ARBA00022573"/>
    </source>
</evidence>
<evidence type="ECO:0000256" key="5">
    <source>
        <dbReference type="ARBA" id="ARBA00015486"/>
    </source>
</evidence>
<evidence type="ECO:0000256" key="4">
    <source>
        <dbReference type="ARBA" id="ARBA00011991"/>
    </source>
</evidence>
<evidence type="ECO:0000256" key="7">
    <source>
        <dbReference type="ARBA" id="ARBA00022676"/>
    </source>
</evidence>
<evidence type="ECO:0000256" key="8">
    <source>
        <dbReference type="ARBA" id="ARBA00022679"/>
    </source>
</evidence>
<dbReference type="UniPathway" id="UPA00061">
    <property type="reaction ID" value="UER00516"/>
</dbReference>
<dbReference type="InterPro" id="IPR036087">
    <property type="entry name" value="Nict_dMeBzImd_PRibTrfase_sf"/>
</dbReference>
<evidence type="ECO:0000256" key="11">
    <source>
        <dbReference type="HAMAP-Rule" id="MF_00230"/>
    </source>
</evidence>
<reference evidence="12 13" key="1">
    <citation type="submission" date="2016-10" db="EMBL/GenBank/DDBJ databases">
        <authorList>
            <person name="de Groot N.N."/>
        </authorList>
    </citation>
    <scope>NUCLEOTIDE SEQUENCE [LARGE SCALE GENOMIC DNA]</scope>
    <source>
        <strain evidence="12 13">DSM 23995</strain>
    </source>
</reference>
<dbReference type="GO" id="GO:0008939">
    <property type="term" value="F:nicotinate-nucleotide-dimethylbenzimidazole phosphoribosyltransferase activity"/>
    <property type="evidence" value="ECO:0007669"/>
    <property type="project" value="UniProtKB-UniRule"/>
</dbReference>
<dbReference type="AlphaFoldDB" id="A0A1I2B1N6"/>
<dbReference type="NCBIfam" id="NF000996">
    <property type="entry name" value="PRK00105.1"/>
    <property type="match status" value="1"/>
</dbReference>
<dbReference type="SUPFAM" id="SSF52733">
    <property type="entry name" value="Nicotinate mononucleotide:5,6-dimethylbenzimidazole phosphoribosyltransferase (CobT)"/>
    <property type="match status" value="1"/>
</dbReference>
<dbReference type="RefSeq" id="WP_091658039.1">
    <property type="nucleotide sequence ID" value="NZ_FONT01000002.1"/>
</dbReference>
<keyword evidence="6 11" id="KW-0169">Cobalamin biosynthesis</keyword>
<keyword evidence="13" id="KW-1185">Reference proteome</keyword>
<comment type="pathway">
    <text evidence="2 11">Nucleoside biosynthesis; alpha-ribazole biosynthesis; alpha-ribazole from 5,6-dimethylbenzimidazole: step 1/2.</text>
</comment>
<dbReference type="GO" id="GO:0009236">
    <property type="term" value="P:cobalamin biosynthetic process"/>
    <property type="evidence" value="ECO:0007669"/>
    <property type="project" value="UniProtKB-UniRule"/>
</dbReference>
<dbReference type="FunFam" id="3.40.50.10210:FF:000001">
    <property type="entry name" value="Nicotinate-nucleotide--dimethylbenzimidazole phosphoribosyltransferase"/>
    <property type="match status" value="1"/>
</dbReference>
<accession>A0A1I2B1N6</accession>
<keyword evidence="7 11" id="KW-0328">Glycosyltransferase</keyword>